<sequence>MEPGQARPLRIALLTETFLPKIDGIVTRLCHTIRNLRRAGHEVMIIAPKGIDDFEGAPVYGVSGFPFPLYPDLKIAIPRPSVGEALAAFQPDIIHAINPAMLAVSAFYYSVRYQLPLVVSYHTHLPKYLGYYGLGSLEPLMWWGMRAGYNRADLTLATSSAMQTELEAHGIQRMHLWQRGVDTETFHPSCASQAMRERLTEGHPEDKLLLYVGRLSAEKEIERCLDVLKAVPGLRLALVGDGPHREKLQQHFAGTKTYFAGFMRGRDLAEAFASGDVFLLPSRTETLGLVLLESMAAGCPVVTPNAGGTADIVQDGITGHLYDPADEMGHVKAVQQLLADPNHHAEVRRRARLDAEKWDWAAATRQLEDYYRRVLLREERLAIEVPQAIASGATPEAVCAQLQISGATFRRHAALAGPGGKRKVHATAN</sequence>
<dbReference type="Pfam" id="PF00534">
    <property type="entry name" value="Glycos_transf_1"/>
    <property type="match status" value="1"/>
</dbReference>
<dbReference type="CDD" id="cd03814">
    <property type="entry name" value="GT4-like"/>
    <property type="match status" value="1"/>
</dbReference>
<dbReference type="SUPFAM" id="SSF53756">
    <property type="entry name" value="UDP-Glycosyltransferase/glycogen phosphorylase"/>
    <property type="match status" value="1"/>
</dbReference>
<evidence type="ECO:0000259" key="2">
    <source>
        <dbReference type="Pfam" id="PF13439"/>
    </source>
</evidence>
<feature type="domain" description="Glycosyltransferase subfamily 4-like N-terminal" evidence="2">
    <location>
        <begin position="23"/>
        <end position="184"/>
    </location>
</feature>
<gene>
    <name evidence="3" type="ORF">ENW50_11525</name>
</gene>
<organism evidence="3">
    <name type="scientific">Acidobacterium capsulatum</name>
    <dbReference type="NCBI Taxonomy" id="33075"/>
    <lineage>
        <taxon>Bacteria</taxon>
        <taxon>Pseudomonadati</taxon>
        <taxon>Acidobacteriota</taxon>
        <taxon>Terriglobia</taxon>
        <taxon>Terriglobales</taxon>
        <taxon>Acidobacteriaceae</taxon>
        <taxon>Acidobacterium</taxon>
    </lineage>
</organism>
<dbReference type="Gene3D" id="3.40.50.2000">
    <property type="entry name" value="Glycogen Phosphorylase B"/>
    <property type="match status" value="2"/>
</dbReference>
<dbReference type="PANTHER" id="PTHR45947:SF3">
    <property type="entry name" value="SULFOQUINOVOSYL TRANSFERASE SQD2"/>
    <property type="match status" value="1"/>
</dbReference>
<evidence type="ECO:0000259" key="1">
    <source>
        <dbReference type="Pfam" id="PF00534"/>
    </source>
</evidence>
<dbReference type="EMBL" id="DTKL01000072">
    <property type="protein sequence ID" value="HGY95296.1"/>
    <property type="molecule type" value="Genomic_DNA"/>
</dbReference>
<reference evidence="3" key="1">
    <citation type="journal article" date="2020" name="mSystems">
        <title>Genome- and Community-Level Interaction Insights into Carbon Utilization and Element Cycling Functions of Hydrothermarchaeota in Hydrothermal Sediment.</title>
        <authorList>
            <person name="Zhou Z."/>
            <person name="Liu Y."/>
            <person name="Xu W."/>
            <person name="Pan J."/>
            <person name="Luo Z.H."/>
            <person name="Li M."/>
        </authorList>
    </citation>
    <scope>NUCLEOTIDE SEQUENCE [LARGE SCALE GENOMIC DNA]</scope>
    <source>
        <strain evidence="3">SpSt-855</strain>
    </source>
</reference>
<feature type="domain" description="Glycosyl transferase family 1" evidence="1">
    <location>
        <begin position="204"/>
        <end position="352"/>
    </location>
</feature>
<dbReference type="PANTHER" id="PTHR45947">
    <property type="entry name" value="SULFOQUINOVOSYL TRANSFERASE SQD2"/>
    <property type="match status" value="1"/>
</dbReference>
<keyword evidence="3" id="KW-0808">Transferase</keyword>
<dbReference type="GO" id="GO:0016757">
    <property type="term" value="F:glycosyltransferase activity"/>
    <property type="evidence" value="ECO:0007669"/>
    <property type="project" value="InterPro"/>
</dbReference>
<protein>
    <submittedName>
        <fullName evidence="3">Glycosyltransferase family 1 protein</fullName>
    </submittedName>
</protein>
<comment type="caution">
    <text evidence="3">The sequence shown here is derived from an EMBL/GenBank/DDBJ whole genome shotgun (WGS) entry which is preliminary data.</text>
</comment>
<dbReference type="InterPro" id="IPR028098">
    <property type="entry name" value="Glyco_trans_4-like_N"/>
</dbReference>
<dbReference type="InterPro" id="IPR001296">
    <property type="entry name" value="Glyco_trans_1"/>
</dbReference>
<name>A0A7V5CTX9_9BACT</name>
<proteinExistence type="predicted"/>
<dbReference type="InterPro" id="IPR050194">
    <property type="entry name" value="Glycosyltransferase_grp1"/>
</dbReference>
<dbReference type="AlphaFoldDB" id="A0A7V5CTX9"/>
<evidence type="ECO:0000313" key="3">
    <source>
        <dbReference type="EMBL" id="HGY95296.1"/>
    </source>
</evidence>
<dbReference type="Pfam" id="PF13439">
    <property type="entry name" value="Glyco_transf_4"/>
    <property type="match status" value="1"/>
</dbReference>
<accession>A0A7V5CTX9</accession>